<accession>D8PMT4</accession>
<dbReference type="GO" id="GO:0002098">
    <property type="term" value="P:tRNA wobble uridine modification"/>
    <property type="evidence" value="ECO:0007669"/>
    <property type="project" value="InterPro"/>
</dbReference>
<name>D8PMT4_SCHCM</name>
<keyword evidence="11" id="KW-1185">Reference proteome</keyword>
<dbReference type="InterPro" id="IPR008728">
    <property type="entry name" value="Elongator_complex_protein_4"/>
</dbReference>
<dbReference type="GO" id="GO:0008023">
    <property type="term" value="C:transcription elongation factor complex"/>
    <property type="evidence" value="ECO:0007669"/>
    <property type="project" value="TreeGrafter"/>
</dbReference>
<sequence>MSSFKRKTTKQTTPILPGTRPYPGSPSTIVTSTGIPSFDDILGGGLPLSCSSLIAAPDVHSSYGELASKYFVSQGLVHGHTIYVVGDEGADWVKDCVWTRDSTSSFPTTSSNVPVDEGEATAATDDKIKIAWRYEQMKPFQTSVSTSANDDDFCEAAFDLTSTVPESVIRDARASGKLFFIDNPDEVVRALDRQLAAGGASAPVRICVPSLGSPWWGDIERKDVLRFLHSLRGILRRHPHACASICLAPHLSADKALIERAGWLCDAALSLSAFTADPALSATFPSYHGLVTIHTLPAPHTVLPPSDKHSTLRGSGVSGENNLAFKCTRKRMLFETLHLDIGGGVGERRTTPAPASLGNVDASETMSRASARESDKARPGLAAVEVTVQVEDPKDASKPKKAKKKVGFSSDW</sequence>
<dbReference type="AlphaFoldDB" id="D8PMT4"/>
<feature type="region of interest" description="Disordered" evidence="9">
    <location>
        <begin position="344"/>
        <end position="412"/>
    </location>
</feature>
<evidence type="ECO:0000256" key="6">
    <source>
        <dbReference type="ARBA" id="ARBA00022490"/>
    </source>
</evidence>
<proteinExistence type="inferred from homology"/>
<dbReference type="Pfam" id="PF05625">
    <property type="entry name" value="PAXNEB"/>
    <property type="match status" value="1"/>
</dbReference>
<evidence type="ECO:0000256" key="4">
    <source>
        <dbReference type="ARBA" id="ARBA00007573"/>
    </source>
</evidence>
<dbReference type="OrthoDB" id="289162at2759"/>
<dbReference type="InParanoid" id="D8PMT4"/>
<dbReference type="VEuPathDB" id="FungiDB:SCHCODRAFT_02697212"/>
<feature type="region of interest" description="Disordered" evidence="9">
    <location>
        <begin position="1"/>
        <end position="28"/>
    </location>
</feature>
<dbReference type="RefSeq" id="XP_003037092.1">
    <property type="nucleotide sequence ID" value="XM_003037046.1"/>
</dbReference>
<evidence type="ECO:0000256" key="1">
    <source>
        <dbReference type="ARBA" id="ARBA00004123"/>
    </source>
</evidence>
<dbReference type="OMA" id="NTTMWDD"/>
<evidence type="ECO:0000313" key="11">
    <source>
        <dbReference type="Proteomes" id="UP000007431"/>
    </source>
</evidence>
<reference evidence="10 11" key="1">
    <citation type="journal article" date="2010" name="Nat. Biotechnol.">
        <title>Genome sequence of the model mushroom Schizophyllum commune.</title>
        <authorList>
            <person name="Ohm R.A."/>
            <person name="de Jong J.F."/>
            <person name="Lugones L.G."/>
            <person name="Aerts A."/>
            <person name="Kothe E."/>
            <person name="Stajich J.E."/>
            <person name="de Vries R.P."/>
            <person name="Record E."/>
            <person name="Levasseur A."/>
            <person name="Baker S.E."/>
            <person name="Bartholomew K.A."/>
            <person name="Coutinho P.M."/>
            <person name="Erdmann S."/>
            <person name="Fowler T.J."/>
            <person name="Gathman A.C."/>
            <person name="Lombard V."/>
            <person name="Henrissat B."/>
            <person name="Knabe N."/>
            <person name="Kuees U."/>
            <person name="Lilly W.W."/>
            <person name="Lindquist E."/>
            <person name="Lucas S."/>
            <person name="Magnuson J.K."/>
            <person name="Piumi F."/>
            <person name="Raudaskoski M."/>
            <person name="Salamov A."/>
            <person name="Schmutz J."/>
            <person name="Schwarze F.W.M.R."/>
            <person name="vanKuyk P.A."/>
            <person name="Horton J.S."/>
            <person name="Grigoriev I.V."/>
            <person name="Woesten H.A.B."/>
        </authorList>
    </citation>
    <scope>NUCLEOTIDE SEQUENCE [LARGE SCALE GENOMIC DNA]</scope>
    <source>
        <strain evidence="11">H4-8 / FGSC 9210</strain>
    </source>
</reference>
<dbReference type="UniPathway" id="UPA00988"/>
<gene>
    <name evidence="10" type="ORF">SCHCODRAFT_13235</name>
</gene>
<keyword evidence="8" id="KW-0539">Nucleus</keyword>
<dbReference type="GeneID" id="9589695"/>
<evidence type="ECO:0000256" key="2">
    <source>
        <dbReference type="ARBA" id="ARBA00004496"/>
    </source>
</evidence>
<evidence type="ECO:0000256" key="5">
    <source>
        <dbReference type="ARBA" id="ARBA00020265"/>
    </source>
</evidence>
<evidence type="ECO:0000256" key="3">
    <source>
        <dbReference type="ARBA" id="ARBA00005043"/>
    </source>
</evidence>
<dbReference type="FunCoup" id="D8PMT4">
    <property type="interactions" value="544"/>
</dbReference>
<dbReference type="PANTHER" id="PTHR12896">
    <property type="entry name" value="PAX6 NEIGHBOR PROTEIN PAXNEB"/>
    <property type="match status" value="1"/>
</dbReference>
<dbReference type="Gene3D" id="3.40.50.300">
    <property type="entry name" value="P-loop containing nucleotide triphosphate hydrolases"/>
    <property type="match status" value="1"/>
</dbReference>
<evidence type="ECO:0000313" key="10">
    <source>
        <dbReference type="EMBL" id="EFJ02190.1"/>
    </source>
</evidence>
<evidence type="ECO:0000256" key="7">
    <source>
        <dbReference type="ARBA" id="ARBA00022694"/>
    </source>
</evidence>
<comment type="subcellular location">
    <subcellularLocation>
        <location evidence="2">Cytoplasm</location>
    </subcellularLocation>
    <subcellularLocation>
        <location evidence="1">Nucleus</location>
    </subcellularLocation>
</comment>
<keyword evidence="7" id="KW-0819">tRNA processing</keyword>
<evidence type="ECO:0000256" key="8">
    <source>
        <dbReference type="ARBA" id="ARBA00023242"/>
    </source>
</evidence>
<protein>
    <recommendedName>
        <fullName evidence="5">Elongator complex protein 4</fullName>
    </recommendedName>
</protein>
<dbReference type="InterPro" id="IPR027417">
    <property type="entry name" value="P-loop_NTPase"/>
</dbReference>
<dbReference type="CDD" id="cd19494">
    <property type="entry name" value="Elp4"/>
    <property type="match status" value="1"/>
</dbReference>
<dbReference type="EMBL" id="GL377302">
    <property type="protein sequence ID" value="EFJ02190.1"/>
    <property type="molecule type" value="Genomic_DNA"/>
</dbReference>
<dbReference type="eggNOG" id="KOG3949">
    <property type="taxonomic scope" value="Eukaryota"/>
</dbReference>
<dbReference type="GO" id="GO:0033588">
    <property type="term" value="C:elongator holoenzyme complex"/>
    <property type="evidence" value="ECO:0007669"/>
    <property type="project" value="InterPro"/>
</dbReference>
<comment type="pathway">
    <text evidence="3">tRNA modification; 5-methoxycarbonylmethyl-2-thiouridine-tRNA biosynthesis.</text>
</comment>
<dbReference type="KEGG" id="scm:SCHCO_02697212"/>
<keyword evidence="6" id="KW-0963">Cytoplasm</keyword>
<dbReference type="PANTHER" id="PTHR12896:SF1">
    <property type="entry name" value="ELONGATOR COMPLEX PROTEIN 4"/>
    <property type="match status" value="1"/>
</dbReference>
<dbReference type="STRING" id="578458.D8PMT4"/>
<organism evidence="11">
    <name type="scientific">Schizophyllum commune (strain H4-8 / FGSC 9210)</name>
    <name type="common">Split gill fungus</name>
    <dbReference type="NCBI Taxonomy" id="578458"/>
    <lineage>
        <taxon>Eukaryota</taxon>
        <taxon>Fungi</taxon>
        <taxon>Dikarya</taxon>
        <taxon>Basidiomycota</taxon>
        <taxon>Agaricomycotina</taxon>
        <taxon>Agaricomycetes</taxon>
        <taxon>Agaricomycetidae</taxon>
        <taxon>Agaricales</taxon>
        <taxon>Schizophyllaceae</taxon>
        <taxon>Schizophyllum</taxon>
    </lineage>
</organism>
<dbReference type="GO" id="GO:0005737">
    <property type="term" value="C:cytoplasm"/>
    <property type="evidence" value="ECO:0007669"/>
    <property type="project" value="UniProtKB-SubCell"/>
</dbReference>
<dbReference type="Proteomes" id="UP000007431">
    <property type="component" value="Unassembled WGS sequence"/>
</dbReference>
<comment type="similarity">
    <text evidence="4">Belongs to the ELP4 family.</text>
</comment>
<evidence type="ECO:0000256" key="9">
    <source>
        <dbReference type="SAM" id="MobiDB-lite"/>
    </source>
</evidence>
<dbReference type="HOGENOM" id="CLU_031345_1_0_1"/>